<dbReference type="EMBL" id="LR797491">
    <property type="protein sequence ID" value="CAB4220677.1"/>
    <property type="molecule type" value="Genomic_DNA"/>
</dbReference>
<name>A0A6J5S400_9CAUD</name>
<organism evidence="1">
    <name type="scientific">uncultured Caudovirales phage</name>
    <dbReference type="NCBI Taxonomy" id="2100421"/>
    <lineage>
        <taxon>Viruses</taxon>
        <taxon>Duplodnaviria</taxon>
        <taxon>Heunggongvirae</taxon>
        <taxon>Uroviricota</taxon>
        <taxon>Caudoviricetes</taxon>
        <taxon>Peduoviridae</taxon>
        <taxon>Maltschvirus</taxon>
        <taxon>Maltschvirus maltsch</taxon>
    </lineage>
</organism>
<protein>
    <submittedName>
        <fullName evidence="1">Uncharacterized protein</fullName>
    </submittedName>
</protein>
<evidence type="ECO:0000313" key="2">
    <source>
        <dbReference type="EMBL" id="CAB4220677.1"/>
    </source>
</evidence>
<proteinExistence type="predicted"/>
<accession>A0A6J5S400</accession>
<gene>
    <name evidence="1" type="ORF">UFOVP1376_48</name>
    <name evidence="2" type="ORF">UFOVP1623_15</name>
</gene>
<sequence>MLIDVPVFIQIDAQDNRSDRPVGKCVLTMRFDPDAPDDPIKFCTQYPPKEDAVFWEDSGDLLISTFGNAEYKKLIAKAKANPFDYCSDAAEGERLQEIADAEREPSCA</sequence>
<evidence type="ECO:0000313" key="1">
    <source>
        <dbReference type="EMBL" id="CAB4202894.1"/>
    </source>
</evidence>
<dbReference type="EMBL" id="LR797312">
    <property type="protein sequence ID" value="CAB4202894.1"/>
    <property type="molecule type" value="Genomic_DNA"/>
</dbReference>
<reference evidence="1" key="1">
    <citation type="submission" date="2020-05" db="EMBL/GenBank/DDBJ databases">
        <authorList>
            <person name="Chiriac C."/>
            <person name="Salcher M."/>
            <person name="Ghai R."/>
            <person name="Kavagutti S V."/>
        </authorList>
    </citation>
    <scope>NUCLEOTIDE SEQUENCE</scope>
</reference>